<dbReference type="GO" id="GO:0000502">
    <property type="term" value="C:proteasome complex"/>
    <property type="evidence" value="ECO:0007669"/>
    <property type="project" value="UniProtKB-KW"/>
</dbReference>
<dbReference type="SUPFAM" id="SSF159659">
    <property type="entry name" value="Cgl1923-like"/>
    <property type="match status" value="1"/>
</dbReference>
<keyword evidence="2" id="KW-0647">Proteasome</keyword>
<protein>
    <submittedName>
        <fullName evidence="2">Proteasome assembly chaperone family protein</fullName>
    </submittedName>
</protein>
<sequence>MPAAKPSSKSAPTSMPTPKAVIRDPMIRFVELEHINWKGYTLIEGFPGMGLAGTIAGKYLVENLKFREVAHLHSDLFMPIIRIHDGVPIFPSRIFVNDTQKIAVLISEQVIPRPYVPRVSQVVTQWILQNEFTRVISLAGIQTGQKNDMRVYAIAANEKSKASFKDLDVEMINDGITTGITALILLHLKNSDVVAFSLLGTVSIGADYKAAAELIKRLNKLLKLNLKVDPLLEQAKKTEKEIIEQLKQVQATQQSEDKLDEKHPQYYA</sequence>
<gene>
    <name evidence="2" type="ORF">IPJ89_03575</name>
</gene>
<accession>A0A7T9DJ75</accession>
<dbReference type="PANTHER" id="PTHR35610">
    <property type="entry name" value="3-ISOPROPYLMALATE DEHYDRATASE-RELATED"/>
    <property type="match status" value="1"/>
</dbReference>
<dbReference type="PANTHER" id="PTHR35610:SF3">
    <property type="entry name" value="PROTEASOME ASSEMBLY CHAPERONE FAMILY PROTEIN"/>
    <property type="match status" value="1"/>
</dbReference>
<reference evidence="2" key="1">
    <citation type="submission" date="2020-11" db="EMBL/GenBank/DDBJ databases">
        <title>Connecting structure to function with the recovery of over 1000 high-quality activated sludge metagenome-assembled genomes encoding full-length rRNA genes using long-read sequencing.</title>
        <authorList>
            <person name="Singleton C.M."/>
            <person name="Petriglieri F."/>
            <person name="Kristensen J.M."/>
            <person name="Kirkegaard R.H."/>
            <person name="Michaelsen T.Y."/>
            <person name="Andersen M.H."/>
            <person name="Karst S.M."/>
            <person name="Dueholm M.S."/>
            <person name="Nielsen P.H."/>
            <person name="Albertsen M."/>
        </authorList>
    </citation>
    <scope>NUCLEOTIDE SEQUENCE</scope>
    <source>
        <strain evidence="2">Fred_18-Q3-R57-64_BAT3C.431</strain>
    </source>
</reference>
<dbReference type="EMBL" id="CP064981">
    <property type="protein sequence ID" value="QQR92216.1"/>
    <property type="molecule type" value="Genomic_DNA"/>
</dbReference>
<dbReference type="InterPro" id="IPR038389">
    <property type="entry name" value="PSMG2_sf"/>
</dbReference>
<organism evidence="2">
    <name type="scientific">Candidatus Iainarchaeum sp</name>
    <dbReference type="NCBI Taxonomy" id="3101447"/>
    <lineage>
        <taxon>Archaea</taxon>
        <taxon>Candidatus Iainarchaeota</taxon>
        <taxon>Candidatus Iainarchaeia</taxon>
        <taxon>Candidatus Iainarchaeales</taxon>
        <taxon>Candidatus Iainarchaeaceae</taxon>
        <taxon>Candidatus Iainarchaeum</taxon>
    </lineage>
</organism>
<dbReference type="InterPro" id="IPR019151">
    <property type="entry name" value="Proteasome_assmbl_chaperone_2"/>
</dbReference>
<dbReference type="AlphaFoldDB" id="A0A7T9DJ75"/>
<evidence type="ECO:0000313" key="2">
    <source>
        <dbReference type="EMBL" id="QQR92216.1"/>
    </source>
</evidence>
<dbReference type="Proteomes" id="UP000596004">
    <property type="component" value="Chromosome"/>
</dbReference>
<feature type="compositionally biased region" description="Basic and acidic residues" evidence="1">
    <location>
        <begin position="255"/>
        <end position="268"/>
    </location>
</feature>
<proteinExistence type="predicted"/>
<evidence type="ECO:0000256" key="1">
    <source>
        <dbReference type="SAM" id="MobiDB-lite"/>
    </source>
</evidence>
<name>A0A7T9DJ75_9ARCH</name>
<dbReference type="Gene3D" id="3.40.50.10900">
    <property type="entry name" value="PAC-like subunit"/>
    <property type="match status" value="1"/>
</dbReference>
<feature type="region of interest" description="Disordered" evidence="1">
    <location>
        <begin position="249"/>
        <end position="268"/>
    </location>
</feature>
<dbReference type="Pfam" id="PF09754">
    <property type="entry name" value="PAC2"/>
    <property type="match status" value="1"/>
</dbReference>